<protein>
    <submittedName>
        <fullName evidence="4">Uncharacterized protein</fullName>
    </submittedName>
</protein>
<feature type="region of interest" description="Disordered" evidence="1">
    <location>
        <begin position="22"/>
        <end position="72"/>
    </location>
</feature>
<feature type="compositionally biased region" description="Basic residues" evidence="1">
    <location>
        <begin position="23"/>
        <end position="35"/>
    </location>
</feature>
<sequence length="100" mass="11673">MDVLLLFLLCILLFANVVSNCKGKSKKTKRPKKKRRDFDEAEPMPMPPIHEEPYPPFGGDQFLSTARESQEPQEDIFKCRDYTPPMFNDLQNLFDLLKHS</sequence>
<evidence type="ECO:0000256" key="1">
    <source>
        <dbReference type="SAM" id="MobiDB-lite"/>
    </source>
</evidence>
<dbReference type="OrthoDB" id="5864219at2759"/>
<dbReference type="Proteomes" id="UP000025227">
    <property type="component" value="Unplaced"/>
</dbReference>
<accession>A0A7I5ECK2</accession>
<dbReference type="OMA" id="FKCRDYT"/>
<organism evidence="3 4">
    <name type="scientific">Haemonchus contortus</name>
    <name type="common">Barber pole worm</name>
    <dbReference type="NCBI Taxonomy" id="6289"/>
    <lineage>
        <taxon>Eukaryota</taxon>
        <taxon>Metazoa</taxon>
        <taxon>Ecdysozoa</taxon>
        <taxon>Nematoda</taxon>
        <taxon>Chromadorea</taxon>
        <taxon>Rhabditida</taxon>
        <taxon>Rhabditina</taxon>
        <taxon>Rhabditomorpha</taxon>
        <taxon>Strongyloidea</taxon>
        <taxon>Trichostrongylidae</taxon>
        <taxon>Haemonchus</taxon>
    </lineage>
</organism>
<evidence type="ECO:0000313" key="3">
    <source>
        <dbReference type="Proteomes" id="UP000025227"/>
    </source>
</evidence>
<proteinExistence type="predicted"/>
<name>A0A7I5ECK2_HAECO</name>
<reference evidence="4" key="1">
    <citation type="submission" date="2020-12" db="UniProtKB">
        <authorList>
            <consortium name="WormBaseParasite"/>
        </authorList>
    </citation>
    <scope>IDENTIFICATION</scope>
    <source>
        <strain evidence="4">MHco3</strain>
    </source>
</reference>
<dbReference type="AlphaFoldDB" id="A0A7I5ECK2"/>
<feature type="chain" id="PRO_5029639845" evidence="2">
    <location>
        <begin position="21"/>
        <end position="100"/>
    </location>
</feature>
<dbReference type="WBParaSite" id="HCON_00146235-00001">
    <property type="protein sequence ID" value="HCON_00146235-00001"/>
    <property type="gene ID" value="HCON_00146235"/>
</dbReference>
<feature type="signal peptide" evidence="2">
    <location>
        <begin position="1"/>
        <end position="20"/>
    </location>
</feature>
<keyword evidence="3" id="KW-1185">Reference proteome</keyword>
<keyword evidence="2" id="KW-0732">Signal</keyword>
<evidence type="ECO:0000256" key="2">
    <source>
        <dbReference type="SAM" id="SignalP"/>
    </source>
</evidence>
<evidence type="ECO:0000313" key="4">
    <source>
        <dbReference type="WBParaSite" id="HCON_00146235-00001"/>
    </source>
</evidence>